<sequence>MQIVWYITRFKIIFEKKVIVDLHSHTTASDGVLTPSDLVKRAVDSQIDILAITDHDTVKGLPEAQQTIANENLPVKLVCGVEISTAWKNNEIHIVGLNIDIEHPQLLTLLSSQEQGRINRALAISQKLAKVSIENAYQQAQQFAKGDIVSRAHFARFLVAKGYVKDIKRAFKKYLGKGGYAYVPPTWCSIADAVNNIHMAGGQAVLAHPSRYDLTLTKLKLLLSEFKDCGGDAIEVSQSRQTQDDLHQLAKLANEFDMLASQGSDFHDLVNYLDLGKTMPLPGSVTPIWHNWKR</sequence>
<dbReference type="RefSeq" id="WP_091349778.1">
    <property type="nucleotide sequence ID" value="NZ_FMAQ01000011.1"/>
</dbReference>
<evidence type="ECO:0000259" key="1">
    <source>
        <dbReference type="SMART" id="SM00481"/>
    </source>
</evidence>
<evidence type="ECO:0000313" key="3">
    <source>
        <dbReference type="Proteomes" id="UP000199670"/>
    </source>
</evidence>
<dbReference type="PANTHER" id="PTHR42924:SF3">
    <property type="entry name" value="POLYMERASE_HISTIDINOL PHOSPHATASE N-TERMINAL DOMAIN-CONTAINING PROTEIN"/>
    <property type="match status" value="1"/>
</dbReference>
<dbReference type="Gene3D" id="1.10.150.650">
    <property type="match status" value="1"/>
</dbReference>
<dbReference type="GO" id="GO:0035312">
    <property type="term" value="F:5'-3' DNA exonuclease activity"/>
    <property type="evidence" value="ECO:0007669"/>
    <property type="project" value="TreeGrafter"/>
</dbReference>
<dbReference type="InterPro" id="IPR016195">
    <property type="entry name" value="Pol/histidinol_Pase-like"/>
</dbReference>
<dbReference type="InterPro" id="IPR052018">
    <property type="entry name" value="PHP_domain"/>
</dbReference>
<dbReference type="InterPro" id="IPR004013">
    <property type="entry name" value="PHP_dom"/>
</dbReference>
<accession>A0A1C4CTK9</accession>
<feature type="domain" description="Polymerase/histidinol phosphatase N-terminal" evidence="1">
    <location>
        <begin position="20"/>
        <end position="87"/>
    </location>
</feature>
<reference evidence="3" key="1">
    <citation type="submission" date="2016-08" db="EMBL/GenBank/DDBJ databases">
        <authorList>
            <person name="Varghese N."/>
            <person name="Submissions Spin"/>
        </authorList>
    </citation>
    <scope>NUCLEOTIDE SEQUENCE [LARGE SCALE GENOMIC DNA]</scope>
    <source>
        <strain evidence="3">R-53248</strain>
    </source>
</reference>
<dbReference type="SMART" id="SM00481">
    <property type="entry name" value="POLIIIAc"/>
    <property type="match status" value="1"/>
</dbReference>
<gene>
    <name evidence="2" type="ORF">GA0061081_1114</name>
</gene>
<dbReference type="OrthoDB" id="9804333at2"/>
<dbReference type="GO" id="GO:0004534">
    <property type="term" value="F:5'-3' RNA exonuclease activity"/>
    <property type="evidence" value="ECO:0007669"/>
    <property type="project" value="TreeGrafter"/>
</dbReference>
<dbReference type="Gene3D" id="3.20.20.140">
    <property type="entry name" value="Metal-dependent hydrolases"/>
    <property type="match status" value="1"/>
</dbReference>
<dbReference type="CDD" id="cd07438">
    <property type="entry name" value="PHP_HisPPase_AMP"/>
    <property type="match status" value="1"/>
</dbReference>
<dbReference type="Proteomes" id="UP000199670">
    <property type="component" value="Unassembled WGS sequence"/>
</dbReference>
<name>A0A1C4CTK9_9GAMM</name>
<organism evidence="2 3">
    <name type="scientific">Gilliamella bombicola</name>
    <dbReference type="NCBI Taxonomy" id="1798182"/>
    <lineage>
        <taxon>Bacteria</taxon>
        <taxon>Pseudomonadati</taxon>
        <taxon>Pseudomonadota</taxon>
        <taxon>Gammaproteobacteria</taxon>
        <taxon>Orbales</taxon>
        <taxon>Orbaceae</taxon>
        <taxon>Gilliamella</taxon>
    </lineage>
</organism>
<dbReference type="NCBIfam" id="NF047791">
    <property type="entry name" value="RNaseRnm"/>
    <property type="match status" value="1"/>
</dbReference>
<protein>
    <recommendedName>
        <fullName evidence="1">Polymerase/histidinol phosphatase N-terminal domain-containing protein</fullName>
    </recommendedName>
</protein>
<dbReference type="STRING" id="1798182.GA0061081_1114"/>
<dbReference type="Pfam" id="PF02811">
    <property type="entry name" value="PHP"/>
    <property type="match status" value="1"/>
</dbReference>
<dbReference type="InterPro" id="IPR003141">
    <property type="entry name" value="Pol/His_phosphatase_N"/>
</dbReference>
<proteinExistence type="predicted"/>
<dbReference type="SUPFAM" id="SSF89550">
    <property type="entry name" value="PHP domain-like"/>
    <property type="match status" value="1"/>
</dbReference>
<dbReference type="EMBL" id="FMAQ01000011">
    <property type="protein sequence ID" value="SCC22383.1"/>
    <property type="molecule type" value="Genomic_DNA"/>
</dbReference>
<dbReference type="PANTHER" id="PTHR42924">
    <property type="entry name" value="EXONUCLEASE"/>
    <property type="match status" value="1"/>
</dbReference>
<dbReference type="AlphaFoldDB" id="A0A1C4CTK9"/>
<evidence type="ECO:0000313" key="2">
    <source>
        <dbReference type="EMBL" id="SCC22383.1"/>
    </source>
</evidence>
<keyword evidence="3" id="KW-1185">Reference proteome</keyword>